<reference evidence="1" key="1">
    <citation type="journal article" date="2018" name="J. Ind. Microbiol. Biotechnol.">
        <title>Genome mining reveals uncommon alkylpyrones as type III PKS products from myxobacteria.</title>
        <authorList>
            <person name="Hug J.J."/>
            <person name="Panter F."/>
            <person name="Krug D."/>
            <person name="Muller R."/>
        </authorList>
    </citation>
    <scope>NUCLEOTIDE SEQUENCE</scope>
    <source>
        <strain evidence="1">MCy8288</strain>
    </source>
</reference>
<proteinExistence type="predicted"/>
<organism evidence="1">
    <name type="scientific">Myxococcus fulvus</name>
    <dbReference type="NCBI Taxonomy" id="33"/>
    <lineage>
        <taxon>Bacteria</taxon>
        <taxon>Pseudomonadati</taxon>
        <taxon>Myxococcota</taxon>
        <taxon>Myxococcia</taxon>
        <taxon>Myxococcales</taxon>
        <taxon>Cystobacterineae</taxon>
        <taxon>Myxococcaceae</taxon>
        <taxon>Myxococcus</taxon>
    </lineage>
</organism>
<dbReference type="EMBL" id="MH908890">
    <property type="protein sequence ID" value="AYM52986.1"/>
    <property type="molecule type" value="Genomic_DNA"/>
</dbReference>
<evidence type="ECO:0000313" key="1">
    <source>
        <dbReference type="EMBL" id="AYM52986.1"/>
    </source>
</evidence>
<name>A0A3S7UW44_MYXFU</name>
<protein>
    <submittedName>
        <fullName evidence="1">Uncharacterized protein</fullName>
    </submittedName>
</protein>
<accession>A0A3S7UW44</accession>
<dbReference type="AlphaFoldDB" id="A0A3S7UW44"/>
<sequence length="253" mass="26937">MRVVSFLAFLPRWLALGLSLFGVQALAGYAPYADGYVIHASDTSNRYVVAGGARFFIPPAEWSNFAGAPIAAQTQATINSYEVFPQDGTLLLELSESAIYVVVGARAWWVPNPTELGFWDDTTSVNVVPNGSRDVFLNPVYSALIQDRTSSDVYLFVAGAKFAVTNPADLAYFGGSSAVKVVPLGTVGQYSNEVYCGTLLRERSSSTVYYMGYLSASSAMWKGVATGVTADGVVPDGALSAFSTLSGIPSCIW</sequence>